<dbReference type="GO" id="GO:0034044">
    <property type="term" value="C:exomer complex"/>
    <property type="evidence" value="ECO:0007669"/>
    <property type="project" value="TreeGrafter"/>
</dbReference>
<dbReference type="CDD" id="cd13945">
    <property type="entry name" value="Chs5_N"/>
    <property type="match status" value="1"/>
</dbReference>
<protein>
    <submittedName>
        <fullName evidence="3">Chitin synthase, class 5</fullName>
    </submittedName>
</protein>
<dbReference type="CDD" id="cd17742">
    <property type="entry name" value="BRCT_CHS5_like"/>
    <property type="match status" value="1"/>
</dbReference>
<dbReference type="Proteomes" id="UP001212841">
    <property type="component" value="Unassembled WGS sequence"/>
</dbReference>
<dbReference type="Pfam" id="PF12738">
    <property type="entry name" value="PTCB-BRCT"/>
    <property type="match status" value="1"/>
</dbReference>
<dbReference type="Gene3D" id="3.40.50.10190">
    <property type="entry name" value="BRCT domain"/>
    <property type="match status" value="1"/>
</dbReference>
<dbReference type="CDD" id="cd00063">
    <property type="entry name" value="FN3"/>
    <property type="match status" value="1"/>
</dbReference>
<dbReference type="AlphaFoldDB" id="A0AAD5SM38"/>
<dbReference type="Gene3D" id="2.60.40.10">
    <property type="entry name" value="Immunoglobulins"/>
    <property type="match status" value="1"/>
</dbReference>
<dbReference type="SMART" id="SM00060">
    <property type="entry name" value="FN3"/>
    <property type="match status" value="1"/>
</dbReference>
<dbReference type="EMBL" id="JADGJD010000006">
    <property type="protein sequence ID" value="KAJ3057318.1"/>
    <property type="molecule type" value="Genomic_DNA"/>
</dbReference>
<keyword evidence="4" id="KW-1185">Reference proteome</keyword>
<dbReference type="GO" id="GO:0046983">
    <property type="term" value="F:protein dimerization activity"/>
    <property type="evidence" value="ECO:0007669"/>
    <property type="project" value="InterPro"/>
</dbReference>
<dbReference type="Pfam" id="PF16893">
    <property type="entry name" value="fn3_2"/>
    <property type="match status" value="1"/>
</dbReference>
<evidence type="ECO:0000259" key="2">
    <source>
        <dbReference type="PROSITE" id="PS50853"/>
    </source>
</evidence>
<evidence type="ECO:0000259" key="1">
    <source>
        <dbReference type="PROSITE" id="PS50172"/>
    </source>
</evidence>
<evidence type="ECO:0000313" key="3">
    <source>
        <dbReference type="EMBL" id="KAJ3057318.1"/>
    </source>
</evidence>
<dbReference type="GO" id="GO:0005802">
    <property type="term" value="C:trans-Golgi network"/>
    <property type="evidence" value="ECO:0007669"/>
    <property type="project" value="TreeGrafter"/>
</dbReference>
<gene>
    <name evidence="3" type="primary">CHS5</name>
    <name evidence="3" type="ORF">HK097_009271</name>
</gene>
<dbReference type="InterPro" id="IPR001357">
    <property type="entry name" value="BRCT_dom"/>
</dbReference>
<dbReference type="InterPro" id="IPR052827">
    <property type="entry name" value="CHS_Export/Cell_Fusion_Reg"/>
</dbReference>
<dbReference type="InterPro" id="IPR013783">
    <property type="entry name" value="Ig-like_fold"/>
</dbReference>
<dbReference type="SUPFAM" id="SSF52113">
    <property type="entry name" value="BRCT domain"/>
    <property type="match status" value="1"/>
</dbReference>
<dbReference type="InterPro" id="IPR036116">
    <property type="entry name" value="FN3_sf"/>
</dbReference>
<evidence type="ECO:0000313" key="4">
    <source>
        <dbReference type="Proteomes" id="UP001212841"/>
    </source>
</evidence>
<dbReference type="Gene3D" id="6.20.120.50">
    <property type="match status" value="1"/>
</dbReference>
<dbReference type="PROSITE" id="PS50172">
    <property type="entry name" value="BRCT"/>
    <property type="match status" value="1"/>
</dbReference>
<dbReference type="SUPFAM" id="SSF49265">
    <property type="entry name" value="Fibronectin type III"/>
    <property type="match status" value="1"/>
</dbReference>
<name>A0AAD5SM38_9FUNG</name>
<dbReference type="InterPro" id="IPR031669">
    <property type="entry name" value="Fn3_2"/>
</dbReference>
<feature type="domain" description="Fibronectin type-III" evidence="2">
    <location>
        <begin position="79"/>
        <end position="170"/>
    </location>
</feature>
<comment type="caution">
    <text evidence="3">The sequence shown here is derived from an EMBL/GenBank/DDBJ whole genome shotgun (WGS) entry which is preliminary data.</text>
</comment>
<sequence length="266" mass="29178">MLQEVTSVQFTVGKLDAGMAILLSPDHHLIEFPATILPEGVTTGSIVNLTIERNQDEERRQRDEFLTLQEDIHTSFSQTPEPPALAVKSVTQTSITVRWDPLRLHAAELRGIDVYRNGQKLALQVAPTAVSAKLSGLDVNQEYEIWVVVRTSAGSFESNHVTARTHTMENLTGISVSFGVFANEGEVEPLVDLLARIGASYTDDLTTDNTHLICTVPRGPKYEKAVEWNIPVVGPEFLKACEAQGKIQPSHSFYVSNPTAKGSGEK</sequence>
<dbReference type="InterPro" id="IPR036420">
    <property type="entry name" value="BRCT_dom_sf"/>
</dbReference>
<dbReference type="SMART" id="SM00292">
    <property type="entry name" value="BRCT"/>
    <property type="match status" value="1"/>
</dbReference>
<feature type="domain" description="BRCT" evidence="1">
    <location>
        <begin position="166"/>
        <end position="255"/>
    </location>
</feature>
<dbReference type="Pfam" id="PF16892">
    <property type="entry name" value="CHS5_N"/>
    <property type="match status" value="1"/>
</dbReference>
<organism evidence="3 4">
    <name type="scientific">Rhizophlyctis rosea</name>
    <dbReference type="NCBI Taxonomy" id="64517"/>
    <lineage>
        <taxon>Eukaryota</taxon>
        <taxon>Fungi</taxon>
        <taxon>Fungi incertae sedis</taxon>
        <taxon>Chytridiomycota</taxon>
        <taxon>Chytridiomycota incertae sedis</taxon>
        <taxon>Chytridiomycetes</taxon>
        <taxon>Rhizophlyctidales</taxon>
        <taxon>Rhizophlyctidaceae</taxon>
        <taxon>Rhizophlyctis</taxon>
    </lineage>
</organism>
<dbReference type="PANTHER" id="PTHR47351">
    <property type="entry name" value="CHITIN BIOSYNTHESIS PROTEIN CHS5"/>
    <property type="match status" value="1"/>
</dbReference>
<dbReference type="GO" id="GO:0000747">
    <property type="term" value="P:conjugation with cellular fusion"/>
    <property type="evidence" value="ECO:0007669"/>
    <property type="project" value="TreeGrafter"/>
</dbReference>
<dbReference type="PANTHER" id="PTHR47351:SF1">
    <property type="entry name" value="CHITIN BIOSYNTHESIS PROTEIN CHS5"/>
    <property type="match status" value="1"/>
</dbReference>
<dbReference type="GO" id="GO:0006893">
    <property type="term" value="P:Golgi to plasma membrane transport"/>
    <property type="evidence" value="ECO:0007669"/>
    <property type="project" value="TreeGrafter"/>
</dbReference>
<dbReference type="InterPro" id="IPR003961">
    <property type="entry name" value="FN3_dom"/>
</dbReference>
<proteinExistence type="predicted"/>
<dbReference type="InterPro" id="IPR031673">
    <property type="entry name" value="Chs5_N"/>
</dbReference>
<reference evidence="3" key="1">
    <citation type="submission" date="2020-05" db="EMBL/GenBank/DDBJ databases">
        <title>Phylogenomic resolution of chytrid fungi.</title>
        <authorList>
            <person name="Stajich J.E."/>
            <person name="Amses K."/>
            <person name="Simmons R."/>
            <person name="Seto K."/>
            <person name="Myers J."/>
            <person name="Bonds A."/>
            <person name="Quandt C.A."/>
            <person name="Barry K."/>
            <person name="Liu P."/>
            <person name="Grigoriev I."/>
            <person name="Longcore J.E."/>
            <person name="James T.Y."/>
        </authorList>
    </citation>
    <scope>NUCLEOTIDE SEQUENCE</scope>
    <source>
        <strain evidence="3">JEL0318</strain>
    </source>
</reference>
<accession>A0AAD5SM38</accession>
<dbReference type="PROSITE" id="PS50853">
    <property type="entry name" value="FN3"/>
    <property type="match status" value="1"/>
</dbReference>